<evidence type="ECO:0000256" key="1">
    <source>
        <dbReference type="ARBA" id="ARBA00022473"/>
    </source>
</evidence>
<evidence type="ECO:0000313" key="4">
    <source>
        <dbReference type="WBParaSite" id="Pan_g17580.t1"/>
    </source>
</evidence>
<dbReference type="PANTHER" id="PTHR23231:SF17">
    <property type="entry name" value="BTB DOMAIN-CONTAINING PROTEIN"/>
    <property type="match status" value="1"/>
</dbReference>
<dbReference type="InterPro" id="IPR043380">
    <property type="entry name" value="Gcl-like"/>
</dbReference>
<accession>A0A7E4V8P4</accession>
<dbReference type="PANTHER" id="PTHR23231">
    <property type="entry name" value="GERM CELL-LESS PROTEIN"/>
    <property type="match status" value="1"/>
</dbReference>
<organism evidence="3 4">
    <name type="scientific">Panagrellus redivivus</name>
    <name type="common">Microworm</name>
    <dbReference type="NCBI Taxonomy" id="6233"/>
    <lineage>
        <taxon>Eukaryota</taxon>
        <taxon>Metazoa</taxon>
        <taxon>Ecdysozoa</taxon>
        <taxon>Nematoda</taxon>
        <taxon>Chromadorea</taxon>
        <taxon>Rhabditida</taxon>
        <taxon>Tylenchina</taxon>
        <taxon>Panagrolaimomorpha</taxon>
        <taxon>Panagrolaimoidea</taxon>
        <taxon>Panagrolaimidae</taxon>
        <taxon>Panagrellus</taxon>
    </lineage>
</organism>
<feature type="compositionally biased region" description="Basic and acidic residues" evidence="2">
    <location>
        <begin position="529"/>
        <end position="544"/>
    </location>
</feature>
<feature type="compositionally biased region" description="Polar residues" evidence="2">
    <location>
        <begin position="548"/>
        <end position="560"/>
    </location>
</feature>
<proteinExistence type="predicted"/>
<name>A0A7E4V8P4_PANRE</name>
<dbReference type="Gene3D" id="3.30.710.10">
    <property type="entry name" value="Potassium Channel Kv1.1, Chain A"/>
    <property type="match status" value="1"/>
</dbReference>
<reference evidence="3" key="1">
    <citation type="journal article" date="2013" name="Genetics">
        <title>The draft genome and transcriptome of Panagrellus redivivus are shaped by the harsh demands of a free-living lifestyle.</title>
        <authorList>
            <person name="Srinivasan J."/>
            <person name="Dillman A.R."/>
            <person name="Macchietto M.G."/>
            <person name="Heikkinen L."/>
            <person name="Lakso M."/>
            <person name="Fracchia K.M."/>
            <person name="Antoshechkin I."/>
            <person name="Mortazavi A."/>
            <person name="Wong G."/>
            <person name="Sternberg P.W."/>
        </authorList>
    </citation>
    <scope>NUCLEOTIDE SEQUENCE [LARGE SCALE GENOMIC DNA]</scope>
    <source>
        <strain evidence="3">MT8872</strain>
    </source>
</reference>
<keyword evidence="1" id="KW-0217">Developmental protein</keyword>
<dbReference type="InterPro" id="IPR011333">
    <property type="entry name" value="SKP1/BTB/POZ_sf"/>
</dbReference>
<dbReference type="GO" id="GO:0007281">
    <property type="term" value="P:germ cell development"/>
    <property type="evidence" value="ECO:0007669"/>
    <property type="project" value="InterPro"/>
</dbReference>
<sequence length="560" mass="64479">MGNTTCKTQSRRPILDNPPPKRPKIDNDNILVKILHLEEPFELTPENAGKSAKFTTMMAKILADVSPKLLKFNVDQESVNDADIRNVYCWLNGQTDGWSLTSANVLPTLVIASYLRVAELIETCMEMIRNIANHINVCEMYTTAKNERINPLKDFLIKHLRTKFGRYIEDDEFLRVVPRELLVNMMDCGVVFAYRNEDRLYDAAKRYIMIDQLKKLGIHYWIPIDFKAKNFRLHFNKHFNPLEYKDVLSTIRLGHILCDTHAWDDLKSDGLFPREIIDRCAADVLYSICMYPPLYVPREVSNKEFHDNCVRTGHFFRGEAIESWSWTKLIPGIYLEFFCNGESVTVTRELSERPLDLTNDAVIRYSVALVTTDGKIIKEPVPTTIHIDPTHELTLVRIPQDYRRTPLYIFTNMYLLSRRYTHQHNYWAPYFFENDANLANPLDAHSEEAKQQRARVFASWGRNLDGDDPYSGTSSSTLDVVRQMQASTAKTLRENPKPQNTQDVEPNPLETQPNPPSMNDRNIATRGTSDPDHAVTNEPQEDRPLFSFSESVSSATPEAP</sequence>
<dbReference type="WBParaSite" id="Pan_g17580.t1">
    <property type="protein sequence ID" value="Pan_g17580.t1"/>
    <property type="gene ID" value="Pan_g17580"/>
</dbReference>
<protein>
    <submittedName>
        <fullName evidence="4">BACK domain-containing protein</fullName>
    </submittedName>
</protein>
<evidence type="ECO:0000256" key="2">
    <source>
        <dbReference type="SAM" id="MobiDB-lite"/>
    </source>
</evidence>
<feature type="compositionally biased region" description="Polar residues" evidence="2">
    <location>
        <begin position="497"/>
        <end position="528"/>
    </location>
</feature>
<evidence type="ECO:0000313" key="3">
    <source>
        <dbReference type="Proteomes" id="UP000492821"/>
    </source>
</evidence>
<reference evidence="4" key="2">
    <citation type="submission" date="2020-10" db="UniProtKB">
        <authorList>
            <consortium name="WormBaseParasite"/>
        </authorList>
    </citation>
    <scope>IDENTIFICATION</scope>
</reference>
<keyword evidence="3" id="KW-1185">Reference proteome</keyword>
<dbReference type="AlphaFoldDB" id="A0A7E4V8P4"/>
<feature type="region of interest" description="Disordered" evidence="2">
    <location>
        <begin position="1"/>
        <end position="26"/>
    </location>
</feature>
<feature type="region of interest" description="Disordered" evidence="2">
    <location>
        <begin position="485"/>
        <end position="560"/>
    </location>
</feature>
<dbReference type="Proteomes" id="UP000492821">
    <property type="component" value="Unassembled WGS sequence"/>
</dbReference>